<dbReference type="InterPro" id="IPR050266">
    <property type="entry name" value="AB_hydrolase_sf"/>
</dbReference>
<evidence type="ECO:0000313" key="2">
    <source>
        <dbReference type="EMBL" id="CAA9233078.1"/>
    </source>
</evidence>
<dbReference type="PRINTS" id="PR00412">
    <property type="entry name" value="EPOXHYDRLASE"/>
</dbReference>
<dbReference type="AlphaFoldDB" id="A0A6J4HTJ6"/>
<gene>
    <name evidence="2" type="ORF">AVDCRST_MAG50-1282</name>
</gene>
<dbReference type="PANTHER" id="PTHR43798:SF33">
    <property type="entry name" value="HYDROLASE, PUTATIVE (AFU_ORTHOLOGUE AFUA_2G14860)-RELATED"/>
    <property type="match status" value="1"/>
</dbReference>
<dbReference type="Gene3D" id="3.40.50.1820">
    <property type="entry name" value="alpha/beta hydrolase"/>
    <property type="match status" value="1"/>
</dbReference>
<sequence length="285" mass="31113">MITWDEWASAATPLAMDGLSVATYDLGPADGPTITFCHGYPSSSLDIAPVVDLLAGWRTITLDFPGFGGSDKPAGHPYSIHAAADAVERLWAERNVTETVLVAHDYGVSVGQELLARRAEARLSVEVTAAVWMNGGLWPDLHRPTRGQQLLLDPEGGAAFAATIDERRFVSGIEGTWGTRRPTDPDELHEMWRSMDRLGGVALMHELLHYVHDRRTHEARWRAALESSDVPASFVWGDLDPVSGAHVVGRIEERLPQARLIRLADVGHWPLLEAPDVVAGAIRSA</sequence>
<dbReference type="InterPro" id="IPR000073">
    <property type="entry name" value="AB_hydrolase_1"/>
</dbReference>
<keyword evidence="2" id="KW-0378">Hydrolase</keyword>
<dbReference type="PANTHER" id="PTHR43798">
    <property type="entry name" value="MONOACYLGLYCEROL LIPASE"/>
    <property type="match status" value="1"/>
</dbReference>
<dbReference type="GO" id="GO:0047372">
    <property type="term" value="F:monoacylglycerol lipase activity"/>
    <property type="evidence" value="ECO:0007669"/>
    <property type="project" value="TreeGrafter"/>
</dbReference>
<organism evidence="2">
    <name type="scientific">uncultured Acidimicrobiales bacterium</name>
    <dbReference type="NCBI Taxonomy" id="310071"/>
    <lineage>
        <taxon>Bacteria</taxon>
        <taxon>Bacillati</taxon>
        <taxon>Actinomycetota</taxon>
        <taxon>Acidimicrobiia</taxon>
        <taxon>Acidimicrobiales</taxon>
        <taxon>environmental samples</taxon>
    </lineage>
</organism>
<feature type="domain" description="AB hydrolase-1" evidence="1">
    <location>
        <begin position="32"/>
        <end position="275"/>
    </location>
</feature>
<protein>
    <submittedName>
        <fullName evidence="2">Probable epoxide hydrolase</fullName>
    </submittedName>
</protein>
<dbReference type="Pfam" id="PF00561">
    <property type="entry name" value="Abhydrolase_1"/>
    <property type="match status" value="1"/>
</dbReference>
<dbReference type="EMBL" id="CADCTF010000063">
    <property type="protein sequence ID" value="CAA9233078.1"/>
    <property type="molecule type" value="Genomic_DNA"/>
</dbReference>
<proteinExistence type="predicted"/>
<accession>A0A6J4HTJ6</accession>
<evidence type="ECO:0000259" key="1">
    <source>
        <dbReference type="Pfam" id="PF00561"/>
    </source>
</evidence>
<dbReference type="InterPro" id="IPR000639">
    <property type="entry name" value="Epox_hydrolase-like"/>
</dbReference>
<dbReference type="GO" id="GO:0016020">
    <property type="term" value="C:membrane"/>
    <property type="evidence" value="ECO:0007669"/>
    <property type="project" value="TreeGrafter"/>
</dbReference>
<dbReference type="InterPro" id="IPR029058">
    <property type="entry name" value="AB_hydrolase_fold"/>
</dbReference>
<dbReference type="GO" id="GO:0046464">
    <property type="term" value="P:acylglycerol catabolic process"/>
    <property type="evidence" value="ECO:0007669"/>
    <property type="project" value="TreeGrafter"/>
</dbReference>
<dbReference type="SUPFAM" id="SSF53474">
    <property type="entry name" value="alpha/beta-Hydrolases"/>
    <property type="match status" value="1"/>
</dbReference>
<reference evidence="2" key="1">
    <citation type="submission" date="2020-02" db="EMBL/GenBank/DDBJ databases">
        <authorList>
            <person name="Meier V. D."/>
        </authorList>
    </citation>
    <scope>NUCLEOTIDE SEQUENCE</scope>
    <source>
        <strain evidence="2">AVDCRST_MAG50</strain>
    </source>
</reference>
<name>A0A6J4HTJ6_9ACTN</name>